<dbReference type="SMART" id="SM00089">
    <property type="entry name" value="PKD"/>
    <property type="match status" value="1"/>
</dbReference>
<keyword evidence="7" id="KW-0732">Signal</keyword>
<dbReference type="PRINTS" id="PR00606">
    <property type="entry name" value="CYTCHROMECID"/>
</dbReference>
<feature type="binding site" description="covalent" evidence="6">
    <location>
        <position position="887"/>
    </location>
    <ligand>
        <name>heme c</name>
        <dbReference type="ChEBI" id="CHEBI:61717"/>
    </ligand>
</feature>
<dbReference type="InterPro" id="IPR035986">
    <property type="entry name" value="PKD_dom_sf"/>
</dbReference>
<dbReference type="Gene3D" id="3.40.50.880">
    <property type="match status" value="1"/>
</dbReference>
<dbReference type="InterPro" id="IPR002324">
    <property type="entry name" value="Cyt_c_ID"/>
</dbReference>
<dbReference type="PROSITE" id="PS51007">
    <property type="entry name" value="CYTC"/>
    <property type="match status" value="1"/>
</dbReference>
<dbReference type="GO" id="GO:0005506">
    <property type="term" value="F:iron ion binding"/>
    <property type="evidence" value="ECO:0007669"/>
    <property type="project" value="InterPro"/>
</dbReference>
<sequence length="1116" mass="121702">MRSVLAYCLSALLLLGWAGCSQKASPRVLVFSKTNGWHHASIGDGQQAIWKLGAENGFSVDTTSDAKYFTDDSLKHYNAVVFLNTTGDVLDQYQENAFERYIQAGGGFVGVHAAADTEYDWGWYGDLVGGYFLDHPGINDTFPNVQQAILTVKDKNHPATAKLPSPWQRTDEYYSFKKLNKNTTVLITVDENSYHGGKNGTNHPLSWFHEFDGGRAFYTNLGHTNESYKEPMYLQHLLGGIQYAMGDGKPLDYGKAHTMNVPDEDRFTKTQLVRGQFYEPTEMTILPNLDVLVAQRRGEIMLVKHGDSIARQAGFLEAYFKSNAPNVNAEEGVLGIKADPDFAKNHYVYIFYSPADTSVNRLSRFTMEGDSLNMATERTVLEFYSQRDICCHTGGSIAFDKDGLLYVSTGDNSTPFDEPGQPYVNHGYAPLDDRPGHQQYDARRSSGNANDLRGKILRIRINPNATYSIPDGNLYPKNKPGTRGEIYVQGNRNPYRISVDQKNGYLYWGEVGPDAGEDSLSTRGPRGYDELNQARTAGNFGWPYFVGNNYAYHQYDYATGQSGPAFTANKVINASRNNTGIKDLSAAQPAFIWYPYGPSPDFPSVRTGGRNAMAGPVYYTDMFPAATRLPDYFNGKLFFYDWIRNWVKVVTMKENGDYYKMEPFMEHTKLNGVIDMEVGSDGRIYMLEYGTGWFTKNADAGLSRIDYNGGNRAPKAGAVTLDKTSGALPLAVTATVEARDPEGEALSFDWDMGDGTKLQTKEPKVDHVYKKGGDYVVNVTVTDAAKLSSKATPADVVAGNTAPQVNISVSGNKTFYFPGVPVQYGVGLLDAEEPALKNSGSPAEGLFVSAEYQQGLDKAGAQLGHQQVSGLMMGKGLVSSLDCKSCHKQDEKSIGPSYAAVAAKYKGKADASEYLANKIIKGGSGVWGEVAMAAHPNLKTDDAMLIVSWIRSLSGGPTQKSLPASGSVSPNPAKAADGSALVLTASYTDKGGANVKSLSSTAVAVLVSPVVKVDWTFLSSGNKELGSFDLTGILSATPVFSWKGSLEKGYEISLHLDAPDGKVLGSAVLKGTDKSPRIALSPVTDGREHQVFLVVKDLDEAEKAEVKWEAIRFGVK</sequence>
<name>A0A0E9MX13_9BACT</name>
<evidence type="ECO:0000259" key="9">
    <source>
        <dbReference type="PROSITE" id="PS51007"/>
    </source>
</evidence>
<evidence type="ECO:0000256" key="2">
    <source>
        <dbReference type="ARBA" id="ARBA00022617"/>
    </source>
</evidence>
<dbReference type="InterPro" id="IPR011042">
    <property type="entry name" value="6-blade_b-propeller_TolB-like"/>
</dbReference>
<accession>A0A0E9MX13</accession>
<gene>
    <name evidence="10" type="ORF">FPE01S_01_10560</name>
</gene>
<dbReference type="PROSITE" id="PS51257">
    <property type="entry name" value="PROKAR_LIPOPROTEIN"/>
    <property type="match status" value="1"/>
</dbReference>
<dbReference type="Pfam" id="PF00034">
    <property type="entry name" value="Cytochrom_C"/>
    <property type="match status" value="1"/>
</dbReference>
<proteinExistence type="predicted"/>
<evidence type="ECO:0000256" key="5">
    <source>
        <dbReference type="ARBA" id="ARBA00023004"/>
    </source>
</evidence>
<dbReference type="OrthoDB" id="9816308at2"/>
<dbReference type="Gene3D" id="2.120.10.30">
    <property type="entry name" value="TolB, C-terminal domain"/>
    <property type="match status" value="1"/>
</dbReference>
<dbReference type="Gene3D" id="1.10.760.10">
    <property type="entry name" value="Cytochrome c-like domain"/>
    <property type="match status" value="1"/>
</dbReference>
<dbReference type="PROSITE" id="PS50093">
    <property type="entry name" value="PKD"/>
    <property type="match status" value="1"/>
</dbReference>
<feature type="domain" description="PKD" evidence="8">
    <location>
        <begin position="743"/>
        <end position="785"/>
    </location>
</feature>
<feature type="domain" description="Cytochrome c" evidence="9">
    <location>
        <begin position="869"/>
        <end position="954"/>
    </location>
</feature>
<evidence type="ECO:0000313" key="10">
    <source>
        <dbReference type="EMBL" id="GAO42043.1"/>
    </source>
</evidence>
<dbReference type="InterPro" id="IPR022409">
    <property type="entry name" value="PKD/Chitinase_dom"/>
</dbReference>
<protein>
    <submittedName>
        <fullName evidence="10">Putative oxidoreductase</fullName>
    </submittedName>
</protein>
<dbReference type="RefSeq" id="WP_046367807.1">
    <property type="nucleotide sequence ID" value="NZ_BBWV01000001.1"/>
</dbReference>
<dbReference type="InterPro" id="IPR013783">
    <property type="entry name" value="Ig-like_fold"/>
</dbReference>
<dbReference type="SUPFAM" id="SSF50952">
    <property type="entry name" value="Soluble quinoprotein glucose dehydrogenase"/>
    <property type="match status" value="1"/>
</dbReference>
<dbReference type="GO" id="GO:0020037">
    <property type="term" value="F:heme binding"/>
    <property type="evidence" value="ECO:0007669"/>
    <property type="project" value="InterPro"/>
</dbReference>
<keyword evidence="4" id="KW-0249">Electron transport</keyword>
<keyword evidence="11" id="KW-1185">Reference proteome</keyword>
<evidence type="ECO:0000256" key="3">
    <source>
        <dbReference type="ARBA" id="ARBA00022723"/>
    </source>
</evidence>
<dbReference type="InterPro" id="IPR011041">
    <property type="entry name" value="Quinoprot_gluc/sorb_DH_b-prop"/>
</dbReference>
<dbReference type="PANTHER" id="PTHR40469">
    <property type="entry name" value="SECRETED GLYCOSYL HYDROLASE"/>
    <property type="match status" value="1"/>
</dbReference>
<dbReference type="Pfam" id="PF00801">
    <property type="entry name" value="PKD"/>
    <property type="match status" value="1"/>
</dbReference>
<evidence type="ECO:0000256" key="7">
    <source>
        <dbReference type="SAM" id="SignalP"/>
    </source>
</evidence>
<feature type="chain" id="PRO_5002429583" evidence="7">
    <location>
        <begin position="24"/>
        <end position="1116"/>
    </location>
</feature>
<dbReference type="Gene3D" id="2.60.40.10">
    <property type="entry name" value="Immunoglobulins"/>
    <property type="match status" value="1"/>
</dbReference>
<evidence type="ECO:0000259" key="8">
    <source>
        <dbReference type="PROSITE" id="PS50093"/>
    </source>
</evidence>
<dbReference type="STRING" id="1220578.FPE01S_01_10560"/>
<dbReference type="Proteomes" id="UP000033121">
    <property type="component" value="Unassembled WGS sequence"/>
</dbReference>
<dbReference type="SUPFAM" id="SSF49299">
    <property type="entry name" value="PKD domain"/>
    <property type="match status" value="1"/>
</dbReference>
<dbReference type="SUPFAM" id="SSF52317">
    <property type="entry name" value="Class I glutamine amidotransferase-like"/>
    <property type="match status" value="1"/>
</dbReference>
<dbReference type="GO" id="GO:0009055">
    <property type="term" value="F:electron transfer activity"/>
    <property type="evidence" value="ECO:0007669"/>
    <property type="project" value="InterPro"/>
</dbReference>
<evidence type="ECO:0000256" key="6">
    <source>
        <dbReference type="PIRSR" id="PIRSR602324-1"/>
    </source>
</evidence>
<keyword evidence="5 6" id="KW-0408">Iron</keyword>
<evidence type="ECO:0000256" key="4">
    <source>
        <dbReference type="ARBA" id="ARBA00022982"/>
    </source>
</evidence>
<dbReference type="InterPro" id="IPR000601">
    <property type="entry name" value="PKD_dom"/>
</dbReference>
<keyword evidence="1" id="KW-0813">Transport</keyword>
<reference evidence="10 11" key="1">
    <citation type="submission" date="2015-04" db="EMBL/GenBank/DDBJ databases">
        <title>Whole genome shotgun sequence of Flavihumibacter petaseus NBRC 106054.</title>
        <authorList>
            <person name="Miyazawa S."/>
            <person name="Hosoyama A."/>
            <person name="Hashimoto M."/>
            <person name="Noguchi M."/>
            <person name="Tsuchikane K."/>
            <person name="Ohji S."/>
            <person name="Yamazoe A."/>
            <person name="Ichikawa N."/>
            <person name="Kimura A."/>
            <person name="Fujita N."/>
        </authorList>
    </citation>
    <scope>NUCLEOTIDE SEQUENCE [LARGE SCALE GENOMIC DNA]</scope>
    <source>
        <strain evidence="10 11">NBRC 106054</strain>
    </source>
</reference>
<comment type="PTM">
    <text evidence="6">Binds 1 heme c group covalently per subunit.</text>
</comment>
<dbReference type="InterPro" id="IPR036909">
    <property type="entry name" value="Cyt_c-like_dom_sf"/>
</dbReference>
<dbReference type="CDD" id="cd00146">
    <property type="entry name" value="PKD"/>
    <property type="match status" value="1"/>
</dbReference>
<dbReference type="InterPro" id="IPR029062">
    <property type="entry name" value="Class_I_gatase-like"/>
</dbReference>
<evidence type="ECO:0000313" key="11">
    <source>
        <dbReference type="Proteomes" id="UP000033121"/>
    </source>
</evidence>
<organism evidence="10 11">
    <name type="scientific">Flavihumibacter petaseus NBRC 106054</name>
    <dbReference type="NCBI Taxonomy" id="1220578"/>
    <lineage>
        <taxon>Bacteria</taxon>
        <taxon>Pseudomonadati</taxon>
        <taxon>Bacteroidota</taxon>
        <taxon>Chitinophagia</taxon>
        <taxon>Chitinophagales</taxon>
        <taxon>Chitinophagaceae</taxon>
        <taxon>Flavihumibacter</taxon>
    </lineage>
</organism>
<feature type="binding site" description="covalent" evidence="6">
    <location>
        <position position="883"/>
    </location>
    <ligand>
        <name>heme c</name>
        <dbReference type="ChEBI" id="CHEBI:61717"/>
    </ligand>
</feature>
<keyword evidence="2 6" id="KW-0349">Heme</keyword>
<comment type="caution">
    <text evidence="10">The sequence shown here is derived from an EMBL/GenBank/DDBJ whole genome shotgun (WGS) entry which is preliminary data.</text>
</comment>
<evidence type="ECO:0000256" key="1">
    <source>
        <dbReference type="ARBA" id="ARBA00022448"/>
    </source>
</evidence>
<feature type="binding site" description="covalent" evidence="6">
    <location>
        <position position="932"/>
    </location>
    <ligand>
        <name>heme c</name>
        <dbReference type="ChEBI" id="CHEBI:61717"/>
    </ligand>
</feature>
<dbReference type="InterPro" id="IPR012938">
    <property type="entry name" value="Glc/Sorbosone_DH"/>
</dbReference>
<dbReference type="SUPFAM" id="SSF46626">
    <property type="entry name" value="Cytochrome c"/>
    <property type="match status" value="1"/>
</dbReference>
<dbReference type="EMBL" id="BBWV01000001">
    <property type="protein sequence ID" value="GAO42043.1"/>
    <property type="molecule type" value="Genomic_DNA"/>
</dbReference>
<dbReference type="Pfam" id="PF06283">
    <property type="entry name" value="ThuA"/>
    <property type="match status" value="1"/>
</dbReference>
<dbReference type="Pfam" id="PF07995">
    <property type="entry name" value="GSDH"/>
    <property type="match status" value="1"/>
</dbReference>
<dbReference type="PANTHER" id="PTHR40469:SF2">
    <property type="entry name" value="GALACTOSE-BINDING DOMAIN-LIKE SUPERFAMILY PROTEIN"/>
    <property type="match status" value="1"/>
</dbReference>
<dbReference type="InterPro" id="IPR029010">
    <property type="entry name" value="ThuA-like"/>
</dbReference>
<keyword evidence="3 6" id="KW-0479">Metal-binding</keyword>
<dbReference type="InterPro" id="IPR009056">
    <property type="entry name" value="Cyt_c-like_dom"/>
</dbReference>
<feature type="signal peptide" evidence="7">
    <location>
        <begin position="1"/>
        <end position="23"/>
    </location>
</feature>
<dbReference type="AlphaFoldDB" id="A0A0E9MX13"/>